<gene>
    <name evidence="6" type="primary">RFS6</name>
    <name evidence="6" type="ORF">SPIL2461_LOCUS6757</name>
</gene>
<protein>
    <recommendedName>
        <fullName evidence="2">galactinol--sucrose galactosyltransferase</fullName>
        <ecNumber evidence="2">2.4.1.82</ecNumber>
    </recommendedName>
</protein>
<evidence type="ECO:0000256" key="5">
    <source>
        <dbReference type="SAM" id="MobiDB-lite"/>
    </source>
</evidence>
<name>A0A812NC33_SYMPI</name>
<dbReference type="PANTHER" id="PTHR31268:SF32">
    <property type="entry name" value="GALACTINOL--SUCROSE GALACTOSYLTRANSFERASE 2-RELATED"/>
    <property type="match status" value="1"/>
</dbReference>
<dbReference type="OrthoDB" id="4664297at2759"/>
<dbReference type="EMBL" id="CAJNIZ010010370">
    <property type="protein sequence ID" value="CAE7299282.1"/>
    <property type="molecule type" value="Genomic_DNA"/>
</dbReference>
<evidence type="ECO:0000313" key="6">
    <source>
        <dbReference type="EMBL" id="CAE7299282.1"/>
    </source>
</evidence>
<dbReference type="EC" id="2.4.1.82" evidence="2"/>
<organism evidence="6 7">
    <name type="scientific">Symbiodinium pilosum</name>
    <name type="common">Dinoflagellate</name>
    <dbReference type="NCBI Taxonomy" id="2952"/>
    <lineage>
        <taxon>Eukaryota</taxon>
        <taxon>Sar</taxon>
        <taxon>Alveolata</taxon>
        <taxon>Dinophyceae</taxon>
        <taxon>Suessiales</taxon>
        <taxon>Symbiodiniaceae</taxon>
        <taxon>Symbiodinium</taxon>
    </lineage>
</organism>
<dbReference type="Gene3D" id="3.20.20.70">
    <property type="entry name" value="Aldolase class I"/>
    <property type="match status" value="1"/>
</dbReference>
<dbReference type="SUPFAM" id="SSF51445">
    <property type="entry name" value="(Trans)glycosidases"/>
    <property type="match status" value="1"/>
</dbReference>
<reference evidence="6" key="1">
    <citation type="submission" date="2021-02" db="EMBL/GenBank/DDBJ databases">
        <authorList>
            <person name="Dougan E. K."/>
            <person name="Rhodes N."/>
            <person name="Thang M."/>
            <person name="Chan C."/>
        </authorList>
    </citation>
    <scope>NUCLEOTIDE SEQUENCE</scope>
</reference>
<accession>A0A812NC33</accession>
<evidence type="ECO:0000256" key="1">
    <source>
        <dbReference type="ARBA" id="ARBA00007240"/>
    </source>
</evidence>
<proteinExistence type="inferred from homology"/>
<comment type="similarity">
    <text evidence="1">Belongs to the glycosyl hydrolases 36 family.</text>
</comment>
<dbReference type="Proteomes" id="UP000649617">
    <property type="component" value="Unassembled WGS sequence"/>
</dbReference>
<keyword evidence="3" id="KW-0119">Carbohydrate metabolism</keyword>
<keyword evidence="7" id="KW-1185">Reference proteome</keyword>
<feature type="compositionally biased region" description="Polar residues" evidence="5">
    <location>
        <begin position="296"/>
        <end position="306"/>
    </location>
</feature>
<dbReference type="AlphaFoldDB" id="A0A812NC33"/>
<dbReference type="PANTHER" id="PTHR31268">
    <property type="match status" value="1"/>
</dbReference>
<sequence>MARVGTSTVVFCPLANLAREVVACLQGSHRGLDDFGFAKRLKFGHASVCPIEDAVVLLILEFTDLGAAEASQLAAEEVARTLSSLGQPLGLRSEKPLPELFAHWGWCSWDAHGVGVRAEHLEAMAAKHRPPWLVLDDGWQEDVEPAEWRRWLHTPQSRSLARPGFGSLQDLVRTLRSSGSALLVWHTLLGYWGGVADGRGFAVGRRRPLWPSGLQAGCPSEVDVWDGDFCTLETEDDMEKFYADFYTALGDAGVAGVKCDGQFLPEVLIGARRAAKLAEIQAAAAKALEGGAPLPQQRSRAHSNASNEKDGSKHGIDVTSLFVSGCVVLTRVSDDHAYPGVAEDARSVARHIWHCASNSLWLAPFVHCDWDMLKTGEWHAAIHAVARAVAGCPAARRRVYASDTADSFNGEVLAPLLLPDGTGRVVPCEAVLHVHCISVAVPIERHVFLDPLSQAELMWLWNRSRGGPFGFRYPSDVDEELVSLLELCGSELDAKEPDSWDVQLHFMGFAVVALAPILSFFGHRVAVFGLAGVWNPTGTLAELPRADSDGS</sequence>
<feature type="region of interest" description="Disordered" evidence="5">
    <location>
        <begin position="291"/>
        <end position="312"/>
    </location>
</feature>
<comment type="caution">
    <text evidence="6">The sequence shown here is derived from an EMBL/GenBank/DDBJ whole genome shotgun (WGS) entry which is preliminary data.</text>
</comment>
<comment type="catalytic activity">
    <reaction evidence="4">
        <text>alpha-D-galactosyl-(1-&gt;3)-1D-myo-inositol + sucrose = raffinose + myo-inositol</text>
        <dbReference type="Rhea" id="RHEA:20161"/>
        <dbReference type="ChEBI" id="CHEBI:16634"/>
        <dbReference type="ChEBI" id="CHEBI:17268"/>
        <dbReference type="ChEBI" id="CHEBI:17505"/>
        <dbReference type="ChEBI" id="CHEBI:17992"/>
        <dbReference type="EC" id="2.4.1.82"/>
    </reaction>
</comment>
<dbReference type="InterPro" id="IPR017853">
    <property type="entry name" value="GH"/>
</dbReference>
<dbReference type="InterPro" id="IPR013785">
    <property type="entry name" value="Aldolase_TIM"/>
</dbReference>
<dbReference type="GO" id="GO:0047274">
    <property type="term" value="F:galactinol-sucrose galactosyltransferase activity"/>
    <property type="evidence" value="ECO:0007669"/>
    <property type="project" value="UniProtKB-EC"/>
</dbReference>
<dbReference type="InterPro" id="IPR008811">
    <property type="entry name" value="Glycosyl_hydrolases_36"/>
</dbReference>
<evidence type="ECO:0000256" key="2">
    <source>
        <dbReference type="ARBA" id="ARBA00012708"/>
    </source>
</evidence>
<evidence type="ECO:0000256" key="4">
    <source>
        <dbReference type="ARBA" id="ARBA00049426"/>
    </source>
</evidence>
<evidence type="ECO:0000256" key="3">
    <source>
        <dbReference type="ARBA" id="ARBA00023277"/>
    </source>
</evidence>
<evidence type="ECO:0000313" key="7">
    <source>
        <dbReference type="Proteomes" id="UP000649617"/>
    </source>
</evidence>
<dbReference type="Pfam" id="PF05691">
    <property type="entry name" value="Raffinose_syn"/>
    <property type="match status" value="2"/>
</dbReference>